<gene>
    <name evidence="1" type="ORF">SAMN05660226_04098</name>
</gene>
<reference evidence="1 2" key="1">
    <citation type="submission" date="2017-02" db="EMBL/GenBank/DDBJ databases">
        <authorList>
            <person name="Peterson S.W."/>
        </authorList>
    </citation>
    <scope>NUCLEOTIDE SEQUENCE [LARGE SCALE GENOMIC DNA]</scope>
    <source>
        <strain evidence="1 2">DSM 22899</strain>
    </source>
</reference>
<evidence type="ECO:0000313" key="2">
    <source>
        <dbReference type="Proteomes" id="UP000190541"/>
    </source>
</evidence>
<evidence type="ECO:0000313" key="1">
    <source>
        <dbReference type="EMBL" id="SKB97580.1"/>
    </source>
</evidence>
<proteinExistence type="predicted"/>
<name>A0A1T5FN57_9SPHI</name>
<dbReference type="EMBL" id="FUYS01000019">
    <property type="protein sequence ID" value="SKB97580.1"/>
    <property type="molecule type" value="Genomic_DNA"/>
</dbReference>
<dbReference type="AlphaFoldDB" id="A0A1T5FN57"/>
<accession>A0A1T5FN57</accession>
<sequence>MHDFSSYRRAFPALALSSSGSGISSQPDWLKHSLHIFLVYETNDQTKGLKFFNFPFIYSLVGTPTIALDFLDLGACSNVSIARLKNISKILALRSYLTPLKANNHQ</sequence>
<protein>
    <submittedName>
        <fullName evidence="1">Uncharacterized protein</fullName>
    </submittedName>
</protein>
<dbReference type="STRING" id="623280.SAMN05660226_04098"/>
<keyword evidence="2" id="KW-1185">Reference proteome</keyword>
<dbReference type="Proteomes" id="UP000190541">
    <property type="component" value="Unassembled WGS sequence"/>
</dbReference>
<organism evidence="1 2">
    <name type="scientific">Parapedobacter luteus</name>
    <dbReference type="NCBI Taxonomy" id="623280"/>
    <lineage>
        <taxon>Bacteria</taxon>
        <taxon>Pseudomonadati</taxon>
        <taxon>Bacteroidota</taxon>
        <taxon>Sphingobacteriia</taxon>
        <taxon>Sphingobacteriales</taxon>
        <taxon>Sphingobacteriaceae</taxon>
        <taxon>Parapedobacter</taxon>
    </lineage>
</organism>